<dbReference type="SMART" id="SM00577">
    <property type="entry name" value="CPDc"/>
    <property type="match status" value="1"/>
</dbReference>
<dbReference type="SUPFAM" id="SSF56784">
    <property type="entry name" value="HAD-like"/>
    <property type="match status" value="1"/>
</dbReference>
<proteinExistence type="inferred from homology"/>
<feature type="domain" description="FCP1 homology" evidence="6">
    <location>
        <begin position="235"/>
        <end position="394"/>
    </location>
</feature>
<gene>
    <name evidence="7" type="ORF">HNAJ_LOCUS12309</name>
</gene>
<keyword evidence="2" id="KW-0904">Protein phosphatase</keyword>
<dbReference type="Proteomes" id="UP000278807">
    <property type="component" value="Unassembled WGS sequence"/>
</dbReference>
<dbReference type="WBParaSite" id="HNAJ_0001232401-mRNA-1">
    <property type="protein sequence ID" value="HNAJ_0001232401-mRNA-1"/>
    <property type="gene ID" value="HNAJ_0001232401"/>
</dbReference>
<accession>A0A0R3TWT6</accession>
<dbReference type="GO" id="GO:0004721">
    <property type="term" value="F:phosphoprotein phosphatase activity"/>
    <property type="evidence" value="ECO:0007669"/>
    <property type="project" value="UniProtKB-KW"/>
</dbReference>
<organism evidence="9">
    <name type="scientific">Rodentolepis nana</name>
    <name type="common">Dwarf tapeworm</name>
    <name type="synonym">Hymenolepis nana</name>
    <dbReference type="NCBI Taxonomy" id="102285"/>
    <lineage>
        <taxon>Eukaryota</taxon>
        <taxon>Metazoa</taxon>
        <taxon>Spiralia</taxon>
        <taxon>Lophotrochozoa</taxon>
        <taxon>Platyhelminthes</taxon>
        <taxon>Cestoda</taxon>
        <taxon>Eucestoda</taxon>
        <taxon>Cyclophyllidea</taxon>
        <taxon>Hymenolepididae</taxon>
        <taxon>Rodentolepis</taxon>
    </lineage>
</organism>
<evidence type="ECO:0000313" key="7">
    <source>
        <dbReference type="EMBL" id="VDO12740.1"/>
    </source>
</evidence>
<dbReference type="InterPro" id="IPR036412">
    <property type="entry name" value="HAD-like_sf"/>
</dbReference>
<comment type="function">
    <text evidence="3">Probable phosphatase.</text>
</comment>
<evidence type="ECO:0000256" key="5">
    <source>
        <dbReference type="SAM" id="MobiDB-lite"/>
    </source>
</evidence>
<dbReference type="Gene3D" id="3.40.50.1000">
    <property type="entry name" value="HAD superfamily/HAD-like"/>
    <property type="match status" value="1"/>
</dbReference>
<keyword evidence="1" id="KW-0378">Hydrolase</keyword>
<dbReference type="InterPro" id="IPR011948">
    <property type="entry name" value="Dullard_phosphatase"/>
</dbReference>
<evidence type="ECO:0000313" key="9">
    <source>
        <dbReference type="WBParaSite" id="HNAJ_0001232401-mRNA-1"/>
    </source>
</evidence>
<dbReference type="InterPro" id="IPR023214">
    <property type="entry name" value="HAD_sf"/>
</dbReference>
<dbReference type="PROSITE" id="PS50969">
    <property type="entry name" value="FCP1"/>
    <property type="match status" value="1"/>
</dbReference>
<evidence type="ECO:0000256" key="1">
    <source>
        <dbReference type="ARBA" id="ARBA00022801"/>
    </source>
</evidence>
<evidence type="ECO:0000259" key="6">
    <source>
        <dbReference type="PROSITE" id="PS50969"/>
    </source>
</evidence>
<keyword evidence="8" id="KW-1185">Reference proteome</keyword>
<reference evidence="9" key="1">
    <citation type="submission" date="2017-02" db="UniProtKB">
        <authorList>
            <consortium name="WormBaseParasite"/>
        </authorList>
    </citation>
    <scope>IDENTIFICATION</scope>
</reference>
<sequence>MSPILSRKPTVVGSSPRRTRRKISNQIFSPKYVLPVRRKFGTAEGRKMRCKSPVKDQKSTLTEVNRVCPKNSPKKKIPKTPKNRVVRAPLNPQTKAHTKGFSQQDTSPFMSRVIDLEQQQQSCNIAPLSSSWAAVNSSAENSSGAVIPSDEVIQEYVVTKDLIPTLDIDNRMEELGVEGNVDAIDETQPAIIASDEYEADPIDICESDPFAFIRTLPPVSDDFFAHPPALPKQTRSCPEHCLVLDLDETLVHCSLEPLVDAKYAFQVVYQDVVYMVYVRLRPHLQAFLERVSQLYEVVLFTASTKVYADQLVNLLDPKKKYIKHRLFRESCVFVNGNYVKDLRVLGRDLTKTVIIDNSPQAFGYQLSNGIPIESWFTDQQDTELMKLIPFLERLAKLSDVRPFVNRQFQLQSRVFSKDFSQLRCISTPNNLYHCEDDIDSLEFDQDPIADLETETYLADDDSLEKEAQEAECATFAYRLSVNDNGKVTLTIKDDLPEDRMACPLVHCRRIYTKKRHPVSMVTVRR</sequence>
<dbReference type="AlphaFoldDB" id="A0A0R3TWT6"/>
<protein>
    <submittedName>
        <fullName evidence="9">FCP1 homology domain-containing protein</fullName>
    </submittedName>
</protein>
<dbReference type="GO" id="GO:0005634">
    <property type="term" value="C:nucleus"/>
    <property type="evidence" value="ECO:0007669"/>
    <property type="project" value="UniProtKB-ARBA"/>
</dbReference>
<dbReference type="EMBL" id="UZAE01014202">
    <property type="protein sequence ID" value="VDO12740.1"/>
    <property type="molecule type" value="Genomic_DNA"/>
</dbReference>
<evidence type="ECO:0000313" key="8">
    <source>
        <dbReference type="Proteomes" id="UP000278807"/>
    </source>
</evidence>
<dbReference type="FunFam" id="3.40.50.1000:FF:000015">
    <property type="entry name" value="CTD small phosphatase-like protein 2"/>
    <property type="match status" value="1"/>
</dbReference>
<dbReference type="Pfam" id="PF03031">
    <property type="entry name" value="NIF"/>
    <property type="match status" value="1"/>
</dbReference>
<dbReference type="PANTHER" id="PTHR12210">
    <property type="entry name" value="DULLARD PROTEIN PHOSPHATASE"/>
    <property type="match status" value="1"/>
</dbReference>
<dbReference type="OrthoDB" id="277011at2759"/>
<evidence type="ECO:0000256" key="3">
    <source>
        <dbReference type="ARBA" id="ARBA00037324"/>
    </source>
</evidence>
<feature type="region of interest" description="Disordered" evidence="5">
    <location>
        <begin position="1"/>
        <end position="22"/>
    </location>
</feature>
<comment type="similarity">
    <text evidence="4">Belongs to the CTDSPL2 family.</text>
</comment>
<dbReference type="CDD" id="cd07521">
    <property type="entry name" value="HAD_FCP1-like"/>
    <property type="match status" value="1"/>
</dbReference>
<dbReference type="InterPro" id="IPR050365">
    <property type="entry name" value="TIM50"/>
</dbReference>
<dbReference type="STRING" id="102285.A0A0R3TWT6"/>
<reference evidence="7 8" key="2">
    <citation type="submission" date="2018-11" db="EMBL/GenBank/DDBJ databases">
        <authorList>
            <consortium name="Pathogen Informatics"/>
        </authorList>
    </citation>
    <scope>NUCLEOTIDE SEQUENCE [LARGE SCALE GENOMIC DNA]</scope>
</reference>
<dbReference type="InterPro" id="IPR004274">
    <property type="entry name" value="FCP1_dom"/>
</dbReference>
<name>A0A0R3TWT6_RODNA</name>
<dbReference type="NCBIfam" id="TIGR02251">
    <property type="entry name" value="HIF-SF_euk"/>
    <property type="match status" value="1"/>
</dbReference>
<evidence type="ECO:0000256" key="4">
    <source>
        <dbReference type="ARBA" id="ARBA00038355"/>
    </source>
</evidence>
<evidence type="ECO:0000256" key="2">
    <source>
        <dbReference type="ARBA" id="ARBA00022912"/>
    </source>
</evidence>